<dbReference type="EMBL" id="VLLE01000005">
    <property type="protein sequence ID" value="TWI80313.1"/>
    <property type="molecule type" value="Genomic_DNA"/>
</dbReference>
<comment type="caution">
    <text evidence="3">The sequence shown here is derived from an EMBL/GenBank/DDBJ whole genome shotgun (WGS) entry which is preliminary data.</text>
</comment>
<keyword evidence="1" id="KW-0732">Signal</keyword>
<evidence type="ECO:0000313" key="3">
    <source>
        <dbReference type="EMBL" id="TWI80313.1"/>
    </source>
</evidence>
<reference evidence="3 4" key="1">
    <citation type="journal article" date="2015" name="Stand. Genomic Sci.">
        <title>Genomic Encyclopedia of Bacterial and Archaeal Type Strains, Phase III: the genomes of soil and plant-associated and newly described type strains.</title>
        <authorList>
            <person name="Whitman W.B."/>
            <person name="Woyke T."/>
            <person name="Klenk H.P."/>
            <person name="Zhou Y."/>
            <person name="Lilburn T.G."/>
            <person name="Beck B.J."/>
            <person name="De Vos P."/>
            <person name="Vandamme P."/>
            <person name="Eisen J.A."/>
            <person name="Garrity G."/>
            <person name="Hugenholtz P."/>
            <person name="Kyrpides N.C."/>
        </authorList>
    </citation>
    <scope>NUCLEOTIDE SEQUENCE [LARGE SCALE GENOMIC DNA]</scope>
    <source>
        <strain evidence="3 4">CGMCC 1.7271</strain>
    </source>
</reference>
<dbReference type="RefSeq" id="WP_144887152.1">
    <property type="nucleotide sequence ID" value="NZ_VLLE01000005.1"/>
</dbReference>
<feature type="chain" id="PRO_5021842781" description="Glycoamylase-like domain-containing protein" evidence="1">
    <location>
        <begin position="20"/>
        <end position="482"/>
    </location>
</feature>
<protein>
    <recommendedName>
        <fullName evidence="2">Glycoamylase-like domain-containing protein</fullName>
    </recommendedName>
</protein>
<sequence>MKRLPLFILCLCICFAASAQSSLRSLTKGKYADGPDSITPVGIIKGLSDEQLLETVQKQTFRFFWHGAHPYSGLALERSNSVKAEHYWDYINEAWDEPNFSKTEFGKDAGAIGGTGFGIMSTIVAVERGWIGRDTAVRRLIQIADFLINADCYHGIYPHFMNGRTGKTIKFDRLDDGADIVETSYLLMGFLCAREYFTKDTPREIYLRKRINQMWGAANWNWHTNGENKLYWHWSPNNGFDMNFPVWGYNECLITYIMAASSPYKGIKKSVYDGTWAGSTGFKNGKEYYGYILPLGNYDKDKGGPLFFEQYTFQGIDPNGLKDSLGNDYFLQGKHHTLINRAYCIENPKQFKGYSDKCWGLTAGDSYKGYVAHSPENDRGVIQPTAAISSMPYTPKESMEALRYFYYELGNKIWSNYGFVDGFSIHHNWYAKSHLAIDQGPIVVMLENYRTGLLWKLFMKIPDVQNGLKKLGFASPYIKGNN</sequence>
<dbReference type="AlphaFoldDB" id="A0A562SGR5"/>
<keyword evidence="4" id="KW-1185">Reference proteome</keyword>
<evidence type="ECO:0000313" key="4">
    <source>
        <dbReference type="Proteomes" id="UP000316167"/>
    </source>
</evidence>
<gene>
    <name evidence="3" type="ORF">IQ13_2987</name>
</gene>
<name>A0A562SGR5_9BACT</name>
<dbReference type="Gene3D" id="1.50.10.140">
    <property type="match status" value="1"/>
</dbReference>
<proteinExistence type="predicted"/>
<organism evidence="3 4">
    <name type="scientific">Lacibacter cauensis</name>
    <dbReference type="NCBI Taxonomy" id="510947"/>
    <lineage>
        <taxon>Bacteria</taxon>
        <taxon>Pseudomonadati</taxon>
        <taxon>Bacteroidota</taxon>
        <taxon>Chitinophagia</taxon>
        <taxon>Chitinophagales</taxon>
        <taxon>Chitinophagaceae</taxon>
        <taxon>Lacibacter</taxon>
    </lineage>
</organism>
<dbReference type="Pfam" id="PF10091">
    <property type="entry name" value="Glycoamylase"/>
    <property type="match status" value="1"/>
</dbReference>
<accession>A0A562SGR5</accession>
<dbReference type="OrthoDB" id="5937621at2"/>
<evidence type="ECO:0000256" key="1">
    <source>
        <dbReference type="SAM" id="SignalP"/>
    </source>
</evidence>
<feature type="domain" description="Glycoamylase-like" evidence="2">
    <location>
        <begin position="243"/>
        <end position="462"/>
    </location>
</feature>
<dbReference type="InterPro" id="IPR016883">
    <property type="entry name" value="UCP028431"/>
</dbReference>
<dbReference type="PIRSF" id="PIRSF028431">
    <property type="entry name" value="UCP028431"/>
    <property type="match status" value="1"/>
</dbReference>
<feature type="signal peptide" evidence="1">
    <location>
        <begin position="1"/>
        <end position="19"/>
    </location>
</feature>
<dbReference type="InterPro" id="IPR019282">
    <property type="entry name" value="Glycoamylase-like_cons_dom"/>
</dbReference>
<dbReference type="Proteomes" id="UP000316167">
    <property type="component" value="Unassembled WGS sequence"/>
</dbReference>
<evidence type="ECO:0000259" key="2">
    <source>
        <dbReference type="Pfam" id="PF10091"/>
    </source>
</evidence>